<keyword evidence="3 7" id="KW-0812">Transmembrane</keyword>
<evidence type="ECO:0000256" key="6">
    <source>
        <dbReference type="SAM" id="MobiDB-lite"/>
    </source>
</evidence>
<comment type="subcellular location">
    <subcellularLocation>
        <location evidence="1">Membrane</location>
    </subcellularLocation>
</comment>
<feature type="transmembrane region" description="Helical" evidence="7">
    <location>
        <begin position="66"/>
        <end position="87"/>
    </location>
</feature>
<proteinExistence type="inferred from homology"/>
<keyword evidence="5 7" id="KW-0472">Membrane</keyword>
<organism evidence="8 9">
    <name type="scientific">Jimgerdemannia flammicorona</name>
    <dbReference type="NCBI Taxonomy" id="994334"/>
    <lineage>
        <taxon>Eukaryota</taxon>
        <taxon>Fungi</taxon>
        <taxon>Fungi incertae sedis</taxon>
        <taxon>Mucoromycota</taxon>
        <taxon>Mucoromycotina</taxon>
        <taxon>Endogonomycetes</taxon>
        <taxon>Endogonales</taxon>
        <taxon>Endogonaceae</taxon>
        <taxon>Jimgerdemannia</taxon>
    </lineage>
</organism>
<keyword evidence="4 7" id="KW-1133">Transmembrane helix</keyword>
<comment type="similarity">
    <text evidence="2">Belongs to the UPF0057 (PMP3) family.</text>
</comment>
<comment type="caution">
    <text evidence="8">The sequence shown here is derived from an EMBL/GenBank/DDBJ whole genome shotgun (WGS) entry which is preliminary data.</text>
</comment>
<accession>A0A433D4K7</accession>
<gene>
    <name evidence="8" type="ORF">BC936DRAFT_147760</name>
</gene>
<evidence type="ECO:0000256" key="1">
    <source>
        <dbReference type="ARBA" id="ARBA00004370"/>
    </source>
</evidence>
<dbReference type="Proteomes" id="UP000268093">
    <property type="component" value="Unassembled WGS sequence"/>
</dbReference>
<dbReference type="EMBL" id="RBNI01006798">
    <property type="protein sequence ID" value="RUP45769.1"/>
    <property type="molecule type" value="Genomic_DNA"/>
</dbReference>
<evidence type="ECO:0000256" key="4">
    <source>
        <dbReference type="ARBA" id="ARBA00022989"/>
    </source>
</evidence>
<evidence type="ECO:0000313" key="8">
    <source>
        <dbReference type="EMBL" id="RUP45769.1"/>
    </source>
</evidence>
<name>A0A433D4K7_9FUNG</name>
<protein>
    <submittedName>
        <fullName evidence="8">Uncharacterized protein</fullName>
    </submittedName>
</protein>
<feature type="compositionally biased region" description="Polar residues" evidence="6">
    <location>
        <begin position="122"/>
        <end position="138"/>
    </location>
</feature>
<evidence type="ECO:0000256" key="3">
    <source>
        <dbReference type="ARBA" id="ARBA00022692"/>
    </source>
</evidence>
<dbReference type="InterPro" id="IPR000612">
    <property type="entry name" value="PMP3"/>
</dbReference>
<keyword evidence="9" id="KW-1185">Reference proteome</keyword>
<evidence type="ECO:0000256" key="7">
    <source>
        <dbReference type="SAM" id="Phobius"/>
    </source>
</evidence>
<evidence type="ECO:0000256" key="2">
    <source>
        <dbReference type="ARBA" id="ARBA00009530"/>
    </source>
</evidence>
<sequence length="138" mass="15850">MSLSGISTCYAQSSPIFLLLPMRFTHHSHHFIFGAACRSADKGWHTLAFLRCYSISPRWIYPPYRISILLTFSGYLPGVIHAWYVIYKHREPTQDERLAAAARNQAHQWESEVRKAEARTMPSDNSLPYQSAKSAKSY</sequence>
<reference evidence="8 9" key="1">
    <citation type="journal article" date="2018" name="New Phytol.">
        <title>Phylogenomics of Endogonaceae and evolution of mycorrhizas within Mucoromycota.</title>
        <authorList>
            <person name="Chang Y."/>
            <person name="Desiro A."/>
            <person name="Na H."/>
            <person name="Sandor L."/>
            <person name="Lipzen A."/>
            <person name="Clum A."/>
            <person name="Barry K."/>
            <person name="Grigoriev I.V."/>
            <person name="Martin F.M."/>
            <person name="Stajich J.E."/>
            <person name="Smith M.E."/>
            <person name="Bonito G."/>
            <person name="Spatafora J.W."/>
        </authorList>
    </citation>
    <scope>NUCLEOTIDE SEQUENCE [LARGE SCALE GENOMIC DNA]</scope>
    <source>
        <strain evidence="8 9">GMNB39</strain>
    </source>
</reference>
<dbReference type="GO" id="GO:0016020">
    <property type="term" value="C:membrane"/>
    <property type="evidence" value="ECO:0007669"/>
    <property type="project" value="UniProtKB-SubCell"/>
</dbReference>
<evidence type="ECO:0000313" key="9">
    <source>
        <dbReference type="Proteomes" id="UP000268093"/>
    </source>
</evidence>
<evidence type="ECO:0000256" key="5">
    <source>
        <dbReference type="ARBA" id="ARBA00023136"/>
    </source>
</evidence>
<feature type="region of interest" description="Disordered" evidence="6">
    <location>
        <begin position="110"/>
        <end position="138"/>
    </location>
</feature>
<dbReference type="OrthoDB" id="2802411at2759"/>
<dbReference type="AlphaFoldDB" id="A0A433D4K7"/>
<dbReference type="Pfam" id="PF01679">
    <property type="entry name" value="Pmp3"/>
    <property type="match status" value="1"/>
</dbReference>